<dbReference type="InterPro" id="IPR001128">
    <property type="entry name" value="Cyt_P450"/>
</dbReference>
<dbReference type="GO" id="GO:0016705">
    <property type="term" value="F:oxidoreductase activity, acting on paired donors, with incorporation or reduction of molecular oxygen"/>
    <property type="evidence" value="ECO:0007669"/>
    <property type="project" value="InterPro"/>
</dbReference>
<dbReference type="EMBL" id="JAFJYH010000008">
    <property type="protein sequence ID" value="KAG4425761.1"/>
    <property type="molecule type" value="Genomic_DNA"/>
</dbReference>
<name>A0A8H7WJ96_9HELO</name>
<evidence type="ECO:0000256" key="5">
    <source>
        <dbReference type="ARBA" id="ARBA00023004"/>
    </source>
</evidence>
<evidence type="ECO:0000313" key="7">
    <source>
        <dbReference type="Proteomes" id="UP000664132"/>
    </source>
</evidence>
<evidence type="ECO:0000256" key="2">
    <source>
        <dbReference type="ARBA" id="ARBA00010617"/>
    </source>
</evidence>
<dbReference type="SUPFAM" id="SSF48264">
    <property type="entry name" value="Cytochrome P450"/>
    <property type="match status" value="1"/>
</dbReference>
<dbReference type="AlphaFoldDB" id="A0A8H7WJ96"/>
<dbReference type="OrthoDB" id="1470350at2759"/>
<evidence type="ECO:0008006" key="8">
    <source>
        <dbReference type="Google" id="ProtNLM"/>
    </source>
</evidence>
<dbReference type="PANTHER" id="PTHR24305:SF210">
    <property type="entry name" value="CYTOCHROME P450 MONOOXYGENASE ASQL-RELATED"/>
    <property type="match status" value="1"/>
</dbReference>
<dbReference type="GO" id="GO:0020037">
    <property type="term" value="F:heme binding"/>
    <property type="evidence" value="ECO:0007669"/>
    <property type="project" value="InterPro"/>
</dbReference>
<comment type="caution">
    <text evidence="6">The sequence shown here is derived from an EMBL/GenBank/DDBJ whole genome shotgun (WGS) entry which is preliminary data.</text>
</comment>
<dbReference type="Pfam" id="PF00067">
    <property type="entry name" value="p450"/>
    <property type="match status" value="1"/>
</dbReference>
<dbReference type="GO" id="GO:0005506">
    <property type="term" value="F:iron ion binding"/>
    <property type="evidence" value="ECO:0007669"/>
    <property type="project" value="InterPro"/>
</dbReference>
<comment type="similarity">
    <text evidence="2">Belongs to the cytochrome P450 family.</text>
</comment>
<dbReference type="Gene3D" id="1.10.630.10">
    <property type="entry name" value="Cytochrome P450"/>
    <property type="match status" value="1"/>
</dbReference>
<gene>
    <name evidence="6" type="ORF">IFR04_001223</name>
</gene>
<evidence type="ECO:0000256" key="3">
    <source>
        <dbReference type="ARBA" id="ARBA00022617"/>
    </source>
</evidence>
<comment type="cofactor">
    <cofactor evidence="1">
        <name>heme</name>
        <dbReference type="ChEBI" id="CHEBI:30413"/>
    </cofactor>
</comment>
<dbReference type="GO" id="GO:0004497">
    <property type="term" value="F:monooxygenase activity"/>
    <property type="evidence" value="ECO:0007669"/>
    <property type="project" value="InterPro"/>
</dbReference>
<keyword evidence="5" id="KW-0408">Iron</keyword>
<dbReference type="InterPro" id="IPR036396">
    <property type="entry name" value="Cyt_P450_sf"/>
</dbReference>
<evidence type="ECO:0000256" key="1">
    <source>
        <dbReference type="ARBA" id="ARBA00001971"/>
    </source>
</evidence>
<proteinExistence type="inferred from homology"/>
<reference evidence="6" key="1">
    <citation type="submission" date="2021-02" db="EMBL/GenBank/DDBJ databases">
        <title>Genome sequence Cadophora malorum strain M34.</title>
        <authorList>
            <person name="Stefanovic E."/>
            <person name="Vu D."/>
            <person name="Scully C."/>
            <person name="Dijksterhuis J."/>
            <person name="Roader J."/>
            <person name="Houbraken J."/>
        </authorList>
    </citation>
    <scope>NUCLEOTIDE SEQUENCE</scope>
    <source>
        <strain evidence="6">M34</strain>
    </source>
</reference>
<keyword evidence="4" id="KW-0479">Metal-binding</keyword>
<organism evidence="6 7">
    <name type="scientific">Cadophora malorum</name>
    <dbReference type="NCBI Taxonomy" id="108018"/>
    <lineage>
        <taxon>Eukaryota</taxon>
        <taxon>Fungi</taxon>
        <taxon>Dikarya</taxon>
        <taxon>Ascomycota</taxon>
        <taxon>Pezizomycotina</taxon>
        <taxon>Leotiomycetes</taxon>
        <taxon>Helotiales</taxon>
        <taxon>Ploettnerulaceae</taxon>
        <taxon>Cadophora</taxon>
    </lineage>
</organism>
<accession>A0A8H7WJ96</accession>
<protein>
    <recommendedName>
        <fullName evidence="8">Cytochrome P450</fullName>
    </recommendedName>
</protein>
<keyword evidence="7" id="KW-1185">Reference proteome</keyword>
<sequence length="198" mass="22106">MYFNLLVQRLREKSGTPVNLVDYYEFATVDIISDRTFGESSDCLEKTKIHLSLQLLHQAGRATAILGLLQKFWPLDRIVLTLFARYARAEEMKFRTMMTEKLLRRLELPDLRPDMEGLCDSGSSLADMSSICHAQKRLNTKEGMMFDELAETGGLLIAAGAETTASLLSGVTYHLLMNPSVSPSSLAKSGMPSRQSPR</sequence>
<evidence type="ECO:0000256" key="4">
    <source>
        <dbReference type="ARBA" id="ARBA00022723"/>
    </source>
</evidence>
<dbReference type="Proteomes" id="UP000664132">
    <property type="component" value="Unassembled WGS sequence"/>
</dbReference>
<keyword evidence="3" id="KW-0349">Heme</keyword>
<dbReference type="PANTHER" id="PTHR24305">
    <property type="entry name" value="CYTOCHROME P450"/>
    <property type="match status" value="1"/>
</dbReference>
<evidence type="ECO:0000313" key="6">
    <source>
        <dbReference type="EMBL" id="KAG4425761.1"/>
    </source>
</evidence>
<dbReference type="InterPro" id="IPR050121">
    <property type="entry name" value="Cytochrome_P450_monoxygenase"/>
</dbReference>